<evidence type="ECO:0000313" key="7">
    <source>
        <dbReference type="Proteomes" id="UP000269410"/>
    </source>
</evidence>
<evidence type="ECO:0000256" key="2">
    <source>
        <dbReference type="ARBA" id="ARBA00022540"/>
    </source>
</evidence>
<dbReference type="Proteomes" id="UP000269410">
    <property type="component" value="Unassembled WGS sequence"/>
</dbReference>
<comment type="caution">
    <text evidence="6">The sequence shown here is derived from an EMBL/GenBank/DDBJ whole genome shotgun (WGS) entry which is preliminary data.</text>
</comment>
<evidence type="ECO:0000256" key="1">
    <source>
        <dbReference type="ARBA" id="ARBA00005439"/>
    </source>
</evidence>
<organism evidence="6 7">
    <name type="scientific">Candidatus Dojkabacteria bacterium</name>
    <dbReference type="NCBI Taxonomy" id="2099670"/>
    <lineage>
        <taxon>Bacteria</taxon>
        <taxon>Candidatus Dojkabacteria</taxon>
    </lineage>
</organism>
<dbReference type="AlphaFoldDB" id="A0A3M0Z431"/>
<dbReference type="NCBIfam" id="TIGR00168">
    <property type="entry name" value="infC"/>
    <property type="match status" value="1"/>
</dbReference>
<keyword evidence="3" id="KW-0648">Protein biosynthesis</keyword>
<evidence type="ECO:0000259" key="5">
    <source>
        <dbReference type="Pfam" id="PF05198"/>
    </source>
</evidence>
<feature type="domain" description="Translation initiation factor 3 N-terminal" evidence="5">
    <location>
        <begin position="21"/>
        <end position="90"/>
    </location>
</feature>
<dbReference type="GO" id="GO:0032790">
    <property type="term" value="P:ribosome disassembly"/>
    <property type="evidence" value="ECO:0007669"/>
    <property type="project" value="TreeGrafter"/>
</dbReference>
<dbReference type="PANTHER" id="PTHR10938:SF0">
    <property type="entry name" value="TRANSLATION INITIATION FACTOR IF-3, MITOCHONDRIAL"/>
    <property type="match status" value="1"/>
</dbReference>
<protein>
    <recommendedName>
        <fullName evidence="4">Translation initiation factor IF-3</fullName>
    </recommendedName>
</protein>
<dbReference type="InterPro" id="IPR036787">
    <property type="entry name" value="T_IF-3_N_sf"/>
</dbReference>
<gene>
    <name evidence="6" type="ORF">D6810_00190</name>
</gene>
<evidence type="ECO:0000256" key="3">
    <source>
        <dbReference type="ARBA" id="ARBA00022917"/>
    </source>
</evidence>
<dbReference type="GO" id="GO:0003743">
    <property type="term" value="F:translation initiation factor activity"/>
    <property type="evidence" value="ECO:0007669"/>
    <property type="project" value="UniProtKB-UniRule"/>
</dbReference>
<dbReference type="InterPro" id="IPR019814">
    <property type="entry name" value="Translation_initiation_fac_3_N"/>
</dbReference>
<dbReference type="Gene3D" id="3.10.20.80">
    <property type="entry name" value="Translation initiation factor 3 (IF-3), N-terminal domain"/>
    <property type="match status" value="1"/>
</dbReference>
<dbReference type="Gene3D" id="3.30.110.10">
    <property type="entry name" value="Translation initiation factor 3 (IF-3), C-terminal domain"/>
    <property type="match status" value="1"/>
</dbReference>
<dbReference type="EMBL" id="RFKV01000005">
    <property type="protein sequence ID" value="RMD77735.1"/>
    <property type="molecule type" value="Genomic_DNA"/>
</dbReference>
<dbReference type="PANTHER" id="PTHR10938">
    <property type="entry name" value="TRANSLATION INITIATION FACTOR IF-3"/>
    <property type="match status" value="1"/>
</dbReference>
<dbReference type="InterPro" id="IPR001288">
    <property type="entry name" value="Translation_initiation_fac_3"/>
</dbReference>
<name>A0A3M0Z431_9BACT</name>
<proteinExistence type="inferred from homology"/>
<evidence type="ECO:0000313" key="6">
    <source>
        <dbReference type="EMBL" id="RMD77735.1"/>
    </source>
</evidence>
<dbReference type="GO" id="GO:0043022">
    <property type="term" value="F:ribosome binding"/>
    <property type="evidence" value="ECO:0007669"/>
    <property type="project" value="TreeGrafter"/>
</dbReference>
<comment type="similarity">
    <text evidence="1">Belongs to the IF-3 family.</text>
</comment>
<accession>A0A3M0Z431</accession>
<dbReference type="InterPro" id="IPR036788">
    <property type="entry name" value="T_IF-3_C_sf"/>
</dbReference>
<reference evidence="6 7" key="1">
    <citation type="submission" date="2018-10" db="EMBL/GenBank/DDBJ databases">
        <title>Thermophilic Lithotrophy and Phototrophy in an Intertidal, Iron-rich, Geothermal Spring.</title>
        <authorList>
            <person name="Ward L.M."/>
            <person name="Idei A."/>
            <person name="Nakagawa M."/>
            <person name="Ueno Y."/>
            <person name="Fischer W."/>
            <person name="Mcglynn S.E."/>
        </authorList>
    </citation>
    <scope>NUCLEOTIDE SEQUENCE [LARGE SCALE GENOMIC DNA]</scope>
    <source>
        <strain evidence="6">J137</strain>
    </source>
</reference>
<dbReference type="SUPFAM" id="SSF55200">
    <property type="entry name" value="Translation initiation factor IF3, C-terminal domain"/>
    <property type="match status" value="1"/>
</dbReference>
<keyword evidence="2" id="KW-0396">Initiation factor</keyword>
<dbReference type="Pfam" id="PF05198">
    <property type="entry name" value="IF3_N"/>
    <property type="match status" value="1"/>
</dbReference>
<dbReference type="SUPFAM" id="SSF54364">
    <property type="entry name" value="Translation initiation factor IF3, N-terminal domain"/>
    <property type="match status" value="1"/>
</dbReference>
<sequence>MNIKIVRKKPKQNKQIDVIANEGIKAKTVLTIDERGCNLGKLGLDEAISLAKSKGLDLVQVSRVDEEGTCTAKIVSLSKYKYEKQKKIRKSLSNTPEQKEWWFKPNIQERDIIIKLEKIKGHVSKGGVAKIVLRHDKKALKEDIDKTFELIEKYYSQFAEPISEKLYEGKNQSILVKQKK</sequence>
<evidence type="ECO:0000256" key="4">
    <source>
        <dbReference type="NCBIfam" id="TIGR00168"/>
    </source>
</evidence>